<protein>
    <submittedName>
        <fullName evidence="1">Uncharacterized protein</fullName>
    </submittedName>
</protein>
<name>A0ACB8URB4_9EURO</name>
<sequence length="542" mass="56960">MKGAALLSAAGLVGSALAGGLHHRHGHLELHRRLPPSCVVKTIVITGPPTLIPIPAATTTSKKTVKQTSYTTVTVAVTPAPSEPAPTPSETVFPTPGTYTIPAQTVVLNKTVTVCAPKTTPVPGVSQSYGGVTSVVQSSTAVVCPSSATPVVCVPGTYVRPAATVTVTETKFVYVCPSPTLVVPSPTPKPEGPKPAPPKPEEPKPEPPKPETPKPEPPKPETPKPEPPKPQEPKPEPPKPETPKPEPPKPQEPKPEPPKPQEPKPEPPKPQEPKPDGPKPGLGGGEKWGMTYSPFTDNSLCKDVNQMKSDIATIKQKGFKVVRVYAPDCNALQTIGDACKANGLRMIIGVFISNTGIQGAQKQVTDIVSWGQFNIVDLIVVGNEAIFQKHADAGSLASFIASCKATFQKAGYTGPVTTTEPLNIWQSSASQLCGVIDVLGANIHPFFNAGVAPSEAGKFVKGQMDILQGLCNKKVINLETGWPNGGGNNGLAVSGGAEQKAAIKSIVKAVGSDSVFFSFRDDKWKQPGPFGVEQNWGCINVF</sequence>
<comment type="caution">
    <text evidence="1">The sequence shown here is derived from an EMBL/GenBank/DDBJ whole genome shotgun (WGS) entry which is preliminary data.</text>
</comment>
<accession>A0ACB8URB4</accession>
<gene>
    <name evidence="1" type="ORF">LOY88_006018</name>
</gene>
<organism evidence="1">
    <name type="scientific">Ophidiomyces ophidiicola</name>
    <dbReference type="NCBI Taxonomy" id="1387563"/>
    <lineage>
        <taxon>Eukaryota</taxon>
        <taxon>Fungi</taxon>
        <taxon>Dikarya</taxon>
        <taxon>Ascomycota</taxon>
        <taxon>Pezizomycotina</taxon>
        <taxon>Eurotiomycetes</taxon>
        <taxon>Eurotiomycetidae</taxon>
        <taxon>Onygenales</taxon>
        <taxon>Onygenaceae</taxon>
        <taxon>Ophidiomyces</taxon>
    </lineage>
</organism>
<evidence type="ECO:0000313" key="1">
    <source>
        <dbReference type="EMBL" id="KAI2382458.1"/>
    </source>
</evidence>
<dbReference type="EMBL" id="JALBCA010000123">
    <property type="protein sequence ID" value="KAI2382458.1"/>
    <property type="molecule type" value="Genomic_DNA"/>
</dbReference>
<reference evidence="1" key="1">
    <citation type="journal article" date="2022" name="bioRxiv">
        <title>Population genetic analysis of Ophidiomyces ophidiicola, the causative agent of snake fungal disease, indicates recent introductions to the USA.</title>
        <authorList>
            <person name="Ladner J.T."/>
            <person name="Palmer J.M."/>
            <person name="Ettinger C.L."/>
            <person name="Stajich J.E."/>
            <person name="Farrell T.M."/>
            <person name="Glorioso B.M."/>
            <person name="Lawson B."/>
            <person name="Price S.J."/>
            <person name="Stengle A.G."/>
            <person name="Grear D.A."/>
            <person name="Lorch J.M."/>
        </authorList>
    </citation>
    <scope>NUCLEOTIDE SEQUENCE</scope>
    <source>
        <strain evidence="1">NWHC 24266-5</strain>
    </source>
</reference>
<proteinExistence type="predicted"/>